<comment type="caution">
    <text evidence="2">The sequence shown here is derived from an EMBL/GenBank/DDBJ whole genome shotgun (WGS) entry which is preliminary data.</text>
</comment>
<dbReference type="Proteomes" id="UP001138802">
    <property type="component" value="Unassembled WGS sequence"/>
</dbReference>
<proteinExistence type="predicted"/>
<gene>
    <name evidence="2" type="ORF">CKO25_06520</name>
</gene>
<protein>
    <submittedName>
        <fullName evidence="2">Peptidase</fullName>
    </submittedName>
</protein>
<reference evidence="2 3" key="1">
    <citation type="journal article" date="2020" name="Microorganisms">
        <title>Osmotic Adaptation and Compatible Solute Biosynthesis of Phototrophic Bacteria as Revealed from Genome Analyses.</title>
        <authorList>
            <person name="Imhoff J.F."/>
            <person name="Rahn T."/>
            <person name="Kunzel S."/>
            <person name="Keller A."/>
            <person name="Neulinger S.C."/>
        </authorList>
    </citation>
    <scope>NUCLEOTIDE SEQUENCE [LARGE SCALE GENOMIC DNA]</scope>
    <source>
        <strain evidence="2 3">DSM 21303</strain>
    </source>
</reference>
<dbReference type="RefSeq" id="WP_200387120.1">
    <property type="nucleotide sequence ID" value="NZ_NRSD01000005.1"/>
</dbReference>
<organism evidence="2 3">
    <name type="scientific">Thiocapsa imhoffii</name>
    <dbReference type="NCBI Taxonomy" id="382777"/>
    <lineage>
        <taxon>Bacteria</taxon>
        <taxon>Pseudomonadati</taxon>
        <taxon>Pseudomonadota</taxon>
        <taxon>Gammaproteobacteria</taxon>
        <taxon>Chromatiales</taxon>
        <taxon>Chromatiaceae</taxon>
        <taxon>Thiocapsa</taxon>
    </lineage>
</organism>
<dbReference type="SUPFAM" id="SSF51306">
    <property type="entry name" value="LexA/Signal peptidase"/>
    <property type="match status" value="1"/>
</dbReference>
<dbReference type="InterPro" id="IPR039418">
    <property type="entry name" value="LexA-like"/>
</dbReference>
<dbReference type="CDD" id="cd06529">
    <property type="entry name" value="S24_LexA-like"/>
    <property type="match status" value="1"/>
</dbReference>
<dbReference type="InterPro" id="IPR015927">
    <property type="entry name" value="Peptidase_S24_S26A/B/C"/>
</dbReference>
<name>A0A9X1B8J6_9GAMM</name>
<accession>A0A9X1B8J6</accession>
<dbReference type="AlphaFoldDB" id="A0A9X1B8J6"/>
<evidence type="ECO:0000313" key="3">
    <source>
        <dbReference type="Proteomes" id="UP001138802"/>
    </source>
</evidence>
<dbReference type="Gene3D" id="2.10.109.10">
    <property type="entry name" value="Umud Fragment, subunit A"/>
    <property type="match status" value="1"/>
</dbReference>
<evidence type="ECO:0000313" key="2">
    <source>
        <dbReference type="EMBL" id="MBK1644313.1"/>
    </source>
</evidence>
<dbReference type="Pfam" id="PF00717">
    <property type="entry name" value="Peptidase_S24"/>
    <property type="match status" value="1"/>
</dbReference>
<sequence>MADPTLGSTGCSMHEPYALQVLGDQMEPEFPDGCIVIIEPTDERKPGRFVFAEVEGVRWFRQYIREANGDERLVALNAIYPEIELRGLDWRVLGVIIQRNIRRQIKHYDDAHEPVPTPTSLSALKDLTGT</sequence>
<dbReference type="EMBL" id="NRSD01000005">
    <property type="protein sequence ID" value="MBK1644313.1"/>
    <property type="molecule type" value="Genomic_DNA"/>
</dbReference>
<feature type="domain" description="Peptidase S24/S26A/S26B/S26C" evidence="1">
    <location>
        <begin position="15"/>
        <end position="97"/>
    </location>
</feature>
<dbReference type="InterPro" id="IPR036286">
    <property type="entry name" value="LexA/Signal_pep-like_sf"/>
</dbReference>
<evidence type="ECO:0000259" key="1">
    <source>
        <dbReference type="Pfam" id="PF00717"/>
    </source>
</evidence>
<keyword evidence="3" id="KW-1185">Reference proteome</keyword>